<dbReference type="InterPro" id="IPR005572">
    <property type="entry name" value="Anti-sigma_E_RseA_N"/>
</dbReference>
<name>A0A401JES3_9PROT</name>
<comment type="caution">
    <text evidence="3">The sequence shown here is derived from an EMBL/GenBank/DDBJ whole genome shotgun (WGS) entry which is preliminary data.</text>
</comment>
<evidence type="ECO:0000313" key="4">
    <source>
        <dbReference type="Proteomes" id="UP000286806"/>
    </source>
</evidence>
<accession>A0A401JES3</accession>
<dbReference type="RefSeq" id="WP_189836360.1">
    <property type="nucleotide sequence ID" value="NZ_BGOW01000016.1"/>
</dbReference>
<protein>
    <recommendedName>
        <fullName evidence="2">Anti sigma-E protein RseA N-terminal domain-containing protein</fullName>
    </recommendedName>
</protein>
<dbReference type="GO" id="GO:0016989">
    <property type="term" value="F:sigma factor antagonist activity"/>
    <property type="evidence" value="ECO:0007669"/>
    <property type="project" value="InterPro"/>
</dbReference>
<keyword evidence="1" id="KW-0812">Transmembrane</keyword>
<dbReference type="SUPFAM" id="SSF89069">
    <property type="entry name" value="N-terminal, cytoplasmic domain of anti-sigmaE factor RseA"/>
    <property type="match status" value="1"/>
</dbReference>
<dbReference type="InterPro" id="IPR052383">
    <property type="entry name" value="Anti-sigma-E_RseA-like"/>
</dbReference>
<dbReference type="EMBL" id="BGOW01000016">
    <property type="protein sequence ID" value="GBL46125.1"/>
    <property type="molecule type" value="Genomic_DNA"/>
</dbReference>
<keyword evidence="1" id="KW-1133">Transmembrane helix</keyword>
<keyword evidence="1" id="KW-0472">Membrane</keyword>
<evidence type="ECO:0000259" key="2">
    <source>
        <dbReference type="Pfam" id="PF03872"/>
    </source>
</evidence>
<feature type="domain" description="Anti sigma-E protein RseA N-terminal" evidence="2">
    <location>
        <begin position="19"/>
        <end position="89"/>
    </location>
</feature>
<evidence type="ECO:0000313" key="3">
    <source>
        <dbReference type="EMBL" id="GBL46125.1"/>
    </source>
</evidence>
<feature type="transmembrane region" description="Helical" evidence="1">
    <location>
        <begin position="95"/>
        <end position="114"/>
    </location>
</feature>
<dbReference type="InterPro" id="IPR036147">
    <property type="entry name" value="Anti-sigma_E_RseA_N_sf"/>
</dbReference>
<dbReference type="Gene3D" id="1.10.10.880">
    <property type="entry name" value="Anti sigma-E protein RseA, N-terminal domain"/>
    <property type="match status" value="1"/>
</dbReference>
<proteinExistence type="predicted"/>
<dbReference type="CDD" id="cd16328">
    <property type="entry name" value="RseA_N"/>
    <property type="match status" value="1"/>
</dbReference>
<dbReference type="Pfam" id="PF03872">
    <property type="entry name" value="RseA_N"/>
    <property type="match status" value="1"/>
</dbReference>
<reference evidence="3 4" key="1">
    <citation type="journal article" date="2019" name="Front. Microbiol.">
        <title>Genomes of Neutrophilic Sulfur-Oxidizing Chemolithoautotrophs Representing 9 Proteobacterial Species From 8 Genera.</title>
        <authorList>
            <person name="Watanabe T."/>
            <person name="Kojima H."/>
            <person name="Umezawa K."/>
            <person name="Hori C."/>
            <person name="Takasuka T.E."/>
            <person name="Kato Y."/>
            <person name="Fukui M."/>
        </authorList>
    </citation>
    <scope>NUCLEOTIDE SEQUENCE [LARGE SCALE GENOMIC DNA]</scope>
    <source>
        <strain evidence="3 4">TTN</strain>
    </source>
</reference>
<gene>
    <name evidence="3" type="ORF">SFMTTN_1937</name>
</gene>
<organism evidence="3 4">
    <name type="scientific">Sulfuriferula multivorans</name>
    <dbReference type="NCBI Taxonomy" id="1559896"/>
    <lineage>
        <taxon>Bacteria</taxon>
        <taxon>Pseudomonadati</taxon>
        <taxon>Pseudomonadota</taxon>
        <taxon>Betaproteobacteria</taxon>
        <taxon>Nitrosomonadales</taxon>
        <taxon>Sulfuricellaceae</taxon>
        <taxon>Sulfuriferula</taxon>
    </lineage>
</organism>
<dbReference type="PANTHER" id="PTHR38104">
    <property type="match status" value="1"/>
</dbReference>
<dbReference type="Proteomes" id="UP000286806">
    <property type="component" value="Unassembled WGS sequence"/>
</dbReference>
<sequence length="174" mass="18759">MQNSALTTHQSKPLTEDTTLSALVDGELDHQETVRILETLSQGADWRARWQSYHIIGDCLRNTPALKSDLATRINLLLAEEPTVLAPRRSLMTRFGIPGAASLAAVMLVAWGAVNLMQNGTQPFSGNQLAAISPGQSSSNTQDDMNDYVAAHRDFSPGAMLANASFEVPADPAR</sequence>
<evidence type="ECO:0000256" key="1">
    <source>
        <dbReference type="SAM" id="Phobius"/>
    </source>
</evidence>
<dbReference type="AlphaFoldDB" id="A0A401JES3"/>
<dbReference type="PANTHER" id="PTHR38104:SF1">
    <property type="entry name" value="ANTI-SIGMA-E FACTOR RSEA"/>
    <property type="match status" value="1"/>
</dbReference>
<keyword evidence="4" id="KW-1185">Reference proteome</keyword>